<evidence type="ECO:0000313" key="3">
    <source>
        <dbReference type="Proteomes" id="UP000192674"/>
    </source>
</evidence>
<dbReference type="AlphaFoldDB" id="A0A1W2FXX0"/>
<dbReference type="RefSeq" id="WP_235039312.1">
    <property type="nucleotide sequence ID" value="NZ_FWXV01000016.1"/>
</dbReference>
<name>A0A1W2FXX0_KIBAR</name>
<dbReference type="Gene3D" id="1.20.120.520">
    <property type="entry name" value="nmb1532 protein domain like"/>
    <property type="match status" value="2"/>
</dbReference>
<organism evidence="2 3">
    <name type="scientific">Kibdelosporangium aridum</name>
    <dbReference type="NCBI Taxonomy" id="2030"/>
    <lineage>
        <taxon>Bacteria</taxon>
        <taxon>Bacillati</taxon>
        <taxon>Actinomycetota</taxon>
        <taxon>Actinomycetes</taxon>
        <taxon>Pseudonocardiales</taxon>
        <taxon>Pseudonocardiaceae</taxon>
        <taxon>Kibdelosporangium</taxon>
    </lineage>
</organism>
<dbReference type="PANTHER" id="PTHR35585">
    <property type="entry name" value="HHE DOMAIN PROTEIN (AFU_ORTHOLOGUE AFUA_4G00730)"/>
    <property type="match status" value="1"/>
</dbReference>
<accession>A0A1W2FXX0</accession>
<feature type="domain" description="Hemerythrin-like" evidence="1">
    <location>
        <begin position="5"/>
        <end position="119"/>
    </location>
</feature>
<keyword evidence="3" id="KW-1185">Reference proteome</keyword>
<dbReference type="EMBL" id="FWXV01000016">
    <property type="protein sequence ID" value="SMD26741.1"/>
    <property type="molecule type" value="Genomic_DNA"/>
</dbReference>
<dbReference type="CDD" id="cd12108">
    <property type="entry name" value="Hr-like"/>
    <property type="match status" value="1"/>
</dbReference>
<gene>
    <name evidence="2" type="ORF">SAMN05661093_10327</name>
</gene>
<dbReference type="Pfam" id="PF01814">
    <property type="entry name" value="Hemerythrin"/>
    <property type="match status" value="2"/>
</dbReference>
<protein>
    <submittedName>
        <fullName evidence="2">Hemerythrin HHE cation binding domain-containing protein</fullName>
    </submittedName>
</protein>
<evidence type="ECO:0000259" key="1">
    <source>
        <dbReference type="Pfam" id="PF01814"/>
    </source>
</evidence>
<dbReference type="PANTHER" id="PTHR35585:SF1">
    <property type="entry name" value="HHE DOMAIN PROTEIN (AFU_ORTHOLOGUE AFUA_4G00730)"/>
    <property type="match status" value="1"/>
</dbReference>
<feature type="domain" description="Hemerythrin-like" evidence="1">
    <location>
        <begin position="196"/>
        <end position="308"/>
    </location>
</feature>
<dbReference type="InterPro" id="IPR012312">
    <property type="entry name" value="Hemerythrin-like"/>
</dbReference>
<sequence length="375" mass="42570">MSEDVVELLLDQHMQIRDLFSKVEQATGKDRHEAFGRLVRLLAVHETAEEQVVHPLARRVLDGGDGVVDERLHEEHEAKQMLSKLEEIGPDHDDFPEMLRQLRDSVLLHAHREEHYEFRYLREHYEPARLQALAMAVRTAEKTAPTHPHPGVETMTENLVAGPVLSLFDRVKDAVSKAMSSSDSNQTGPANEGGDVVDLIMVDHREVERLFDELKSHPEKRPLLVPVLAMVLTAHSRAEEAEVYPVAREKAEQPDEIAHSQREHLEAERLLAQLTRTSPQSKKFDQVLDKLIDSVTHHVQEEESTVLPGMREQLSHAARMKLGRAFLRSRREHMGEEPGEARKEHLVTQAHNAGLDVRSSASKDELTKLLARKRG</sequence>
<proteinExistence type="predicted"/>
<reference evidence="2 3" key="1">
    <citation type="submission" date="2017-04" db="EMBL/GenBank/DDBJ databases">
        <authorList>
            <person name="Afonso C.L."/>
            <person name="Miller P.J."/>
            <person name="Scott M.A."/>
            <person name="Spackman E."/>
            <person name="Goraichik I."/>
            <person name="Dimitrov K.M."/>
            <person name="Suarez D.L."/>
            <person name="Swayne D.E."/>
        </authorList>
    </citation>
    <scope>NUCLEOTIDE SEQUENCE [LARGE SCALE GENOMIC DNA]</scope>
    <source>
        <strain evidence="2 3">DSM 43828</strain>
    </source>
</reference>
<dbReference type="Proteomes" id="UP000192674">
    <property type="component" value="Unassembled WGS sequence"/>
</dbReference>
<evidence type="ECO:0000313" key="2">
    <source>
        <dbReference type="EMBL" id="SMD26741.1"/>
    </source>
</evidence>